<dbReference type="InterPro" id="IPR050482">
    <property type="entry name" value="Sensor_HK_TwoCompSys"/>
</dbReference>
<dbReference type="InterPro" id="IPR005467">
    <property type="entry name" value="His_kinase_dom"/>
</dbReference>
<keyword evidence="11" id="KW-0408">Iron</keyword>
<evidence type="ECO:0000256" key="14">
    <source>
        <dbReference type="ARBA" id="ARBA00024827"/>
    </source>
</evidence>
<keyword evidence="10" id="KW-0418">Kinase</keyword>
<evidence type="ECO:0000256" key="13">
    <source>
        <dbReference type="ARBA" id="ARBA00023014"/>
    </source>
</evidence>
<keyword evidence="6" id="KW-0004">4Fe-4S</keyword>
<dbReference type="SMART" id="SM00387">
    <property type="entry name" value="HATPase_c"/>
    <property type="match status" value="1"/>
</dbReference>
<name>A0A937REI6_9ACTN</name>
<dbReference type="GO" id="GO:0016020">
    <property type="term" value="C:membrane"/>
    <property type="evidence" value="ECO:0007669"/>
    <property type="project" value="InterPro"/>
</dbReference>
<dbReference type="SUPFAM" id="SSF55874">
    <property type="entry name" value="ATPase domain of HSP90 chaperone/DNA topoisomerase II/histidine kinase"/>
    <property type="match status" value="1"/>
</dbReference>
<evidence type="ECO:0000256" key="6">
    <source>
        <dbReference type="ARBA" id="ARBA00022485"/>
    </source>
</evidence>
<protein>
    <recommendedName>
        <fullName evidence="5">Oxygen sensor histidine kinase NreB</fullName>
        <ecNumber evidence="4">2.7.13.3</ecNumber>
    </recommendedName>
    <alternativeName>
        <fullName evidence="15">Nitrogen regulation protein B</fullName>
    </alternativeName>
</protein>
<evidence type="ECO:0000256" key="8">
    <source>
        <dbReference type="ARBA" id="ARBA00022679"/>
    </source>
</evidence>
<proteinExistence type="predicted"/>
<accession>A0A937REI6</accession>
<feature type="domain" description="Histidine kinase" evidence="16">
    <location>
        <begin position="294"/>
        <end position="401"/>
    </location>
</feature>
<keyword evidence="18" id="KW-1185">Reference proteome</keyword>
<dbReference type="RefSeq" id="WP_203005171.1">
    <property type="nucleotide sequence ID" value="NZ_JADWYU010000153.1"/>
</dbReference>
<evidence type="ECO:0000313" key="17">
    <source>
        <dbReference type="EMBL" id="MBL7628777.1"/>
    </source>
</evidence>
<dbReference type="Gene3D" id="1.20.5.1930">
    <property type="match status" value="1"/>
</dbReference>
<dbReference type="PROSITE" id="PS50109">
    <property type="entry name" value="HIS_KIN"/>
    <property type="match status" value="1"/>
</dbReference>
<sequence length="401" mass="41563">MSGGQAHPPTFRADPLAALRKKYTEIVASLDRDTAIRGLVTTVPGATGVDVAWVGLPAEADVLALGNPVNLETDVLRGLVVPRGVGLGGLVMAARRPMWVSDYLGAQEITHDFAWHVSQERIVSMIAVPVVSDGRLLGVLYGANRQKTEYSDVMVGGLETAASALATAQIVAERARHAAEVAVHEERHRLALELHDGVGAMLFTIGAGIRTLSAEPDLEAGVRSRLATLEAQTAQAAAALRGSMRVLSTTPRRLALGVALREHCRAFSERTGVPARVLTLTALPDLPAASAQTLVDVTREALVNVEKHARASSVVVSVFAMADGVAVAVSDDGLGIDPSVAAAATGAEPATGPDAGPGMGHGRGLGLGLASMTERLGRVGGTLKIEQNEDGGTTVRAWLPA</sequence>
<dbReference type="GO" id="GO:0005737">
    <property type="term" value="C:cytoplasm"/>
    <property type="evidence" value="ECO:0007669"/>
    <property type="project" value="UniProtKB-SubCell"/>
</dbReference>
<dbReference type="PANTHER" id="PTHR24421:SF61">
    <property type="entry name" value="OXYGEN SENSOR HISTIDINE KINASE NREB"/>
    <property type="match status" value="1"/>
</dbReference>
<evidence type="ECO:0000256" key="11">
    <source>
        <dbReference type="ARBA" id="ARBA00023004"/>
    </source>
</evidence>
<dbReference type="AlphaFoldDB" id="A0A937REI6"/>
<dbReference type="PRINTS" id="PR00344">
    <property type="entry name" value="BCTRLSENSOR"/>
</dbReference>
<keyword evidence="13" id="KW-0411">Iron-sulfur</keyword>
<evidence type="ECO:0000259" key="16">
    <source>
        <dbReference type="PROSITE" id="PS50109"/>
    </source>
</evidence>
<evidence type="ECO:0000256" key="7">
    <source>
        <dbReference type="ARBA" id="ARBA00022490"/>
    </source>
</evidence>
<dbReference type="CDD" id="cd16917">
    <property type="entry name" value="HATPase_UhpB-NarQ-NarX-like"/>
    <property type="match status" value="1"/>
</dbReference>
<dbReference type="InterPro" id="IPR036890">
    <property type="entry name" value="HATPase_C_sf"/>
</dbReference>
<dbReference type="InterPro" id="IPR003594">
    <property type="entry name" value="HATPase_dom"/>
</dbReference>
<dbReference type="GO" id="GO:0000155">
    <property type="term" value="F:phosphorelay sensor kinase activity"/>
    <property type="evidence" value="ECO:0007669"/>
    <property type="project" value="InterPro"/>
</dbReference>
<dbReference type="InterPro" id="IPR003018">
    <property type="entry name" value="GAF"/>
</dbReference>
<dbReference type="InterPro" id="IPR029016">
    <property type="entry name" value="GAF-like_dom_sf"/>
</dbReference>
<evidence type="ECO:0000256" key="9">
    <source>
        <dbReference type="ARBA" id="ARBA00022723"/>
    </source>
</evidence>
<evidence type="ECO:0000256" key="15">
    <source>
        <dbReference type="ARBA" id="ARBA00030800"/>
    </source>
</evidence>
<evidence type="ECO:0000256" key="4">
    <source>
        <dbReference type="ARBA" id="ARBA00012438"/>
    </source>
</evidence>
<dbReference type="InterPro" id="IPR004358">
    <property type="entry name" value="Sig_transdc_His_kin-like_C"/>
</dbReference>
<evidence type="ECO:0000313" key="18">
    <source>
        <dbReference type="Proteomes" id="UP000604475"/>
    </source>
</evidence>
<evidence type="ECO:0000256" key="1">
    <source>
        <dbReference type="ARBA" id="ARBA00000085"/>
    </source>
</evidence>
<dbReference type="EC" id="2.7.13.3" evidence="4"/>
<dbReference type="Gene3D" id="3.30.565.10">
    <property type="entry name" value="Histidine kinase-like ATPase, C-terminal domain"/>
    <property type="match status" value="1"/>
</dbReference>
<organism evidence="17 18">
    <name type="scientific">Frankia nepalensis</name>
    <dbReference type="NCBI Taxonomy" id="1836974"/>
    <lineage>
        <taxon>Bacteria</taxon>
        <taxon>Bacillati</taxon>
        <taxon>Actinomycetota</taxon>
        <taxon>Actinomycetes</taxon>
        <taxon>Frankiales</taxon>
        <taxon>Frankiaceae</taxon>
        <taxon>Frankia</taxon>
    </lineage>
</organism>
<evidence type="ECO:0000256" key="2">
    <source>
        <dbReference type="ARBA" id="ARBA00001966"/>
    </source>
</evidence>
<reference evidence="17" key="1">
    <citation type="submission" date="2020-12" db="EMBL/GenBank/DDBJ databases">
        <title>Genomic characterization of non-nitrogen-fixing Frankia strains.</title>
        <authorList>
            <person name="Carlos-Shanley C."/>
            <person name="Guerra T."/>
            <person name="Hahn D."/>
        </authorList>
    </citation>
    <scope>NUCLEOTIDE SEQUENCE</scope>
    <source>
        <strain evidence="17">CN6</strain>
    </source>
</reference>
<keyword evidence="9" id="KW-0479">Metal-binding</keyword>
<dbReference type="GO" id="GO:0046872">
    <property type="term" value="F:metal ion binding"/>
    <property type="evidence" value="ECO:0007669"/>
    <property type="project" value="UniProtKB-KW"/>
</dbReference>
<dbReference type="Pfam" id="PF01590">
    <property type="entry name" value="GAF"/>
    <property type="match status" value="1"/>
</dbReference>
<dbReference type="GO" id="GO:0046983">
    <property type="term" value="F:protein dimerization activity"/>
    <property type="evidence" value="ECO:0007669"/>
    <property type="project" value="InterPro"/>
</dbReference>
<dbReference type="SMART" id="SM00065">
    <property type="entry name" value="GAF"/>
    <property type="match status" value="1"/>
</dbReference>
<dbReference type="Pfam" id="PF07730">
    <property type="entry name" value="HisKA_3"/>
    <property type="match status" value="1"/>
</dbReference>
<comment type="caution">
    <text evidence="17">The sequence shown here is derived from an EMBL/GenBank/DDBJ whole genome shotgun (WGS) entry which is preliminary data.</text>
</comment>
<dbReference type="EMBL" id="JAEACQ010000195">
    <property type="protein sequence ID" value="MBL7628777.1"/>
    <property type="molecule type" value="Genomic_DNA"/>
</dbReference>
<comment type="function">
    <text evidence="14">Member of the two-component regulatory system NreB/NreC involved in the control of dissimilatory nitrate/nitrite reduction in response to oxygen. NreB functions as a direct oxygen sensor histidine kinase which is autophosphorylated, in the absence of oxygen, probably at the conserved histidine residue, and transfers its phosphate group probably to a conserved aspartate residue of NreC. NreB/NreC activates the expression of the nitrate (narGHJI) and nitrite (nir) reductase operons, as well as the putative nitrate transporter gene narT.</text>
</comment>
<dbReference type="Pfam" id="PF02518">
    <property type="entry name" value="HATPase_c"/>
    <property type="match status" value="1"/>
</dbReference>
<dbReference type="InterPro" id="IPR011712">
    <property type="entry name" value="Sig_transdc_His_kin_sub3_dim/P"/>
</dbReference>
<evidence type="ECO:0000256" key="5">
    <source>
        <dbReference type="ARBA" id="ARBA00017322"/>
    </source>
</evidence>
<evidence type="ECO:0000256" key="3">
    <source>
        <dbReference type="ARBA" id="ARBA00004496"/>
    </source>
</evidence>
<dbReference type="PANTHER" id="PTHR24421">
    <property type="entry name" value="NITRATE/NITRITE SENSOR PROTEIN NARX-RELATED"/>
    <property type="match status" value="1"/>
</dbReference>
<evidence type="ECO:0000256" key="10">
    <source>
        <dbReference type="ARBA" id="ARBA00022777"/>
    </source>
</evidence>
<keyword evidence="7" id="KW-0963">Cytoplasm</keyword>
<gene>
    <name evidence="17" type="ORF">I7412_16770</name>
</gene>
<dbReference type="Proteomes" id="UP000604475">
    <property type="component" value="Unassembled WGS sequence"/>
</dbReference>
<keyword evidence="8" id="KW-0808">Transferase</keyword>
<evidence type="ECO:0000256" key="12">
    <source>
        <dbReference type="ARBA" id="ARBA00023012"/>
    </source>
</evidence>
<dbReference type="GO" id="GO:0051539">
    <property type="term" value="F:4 iron, 4 sulfur cluster binding"/>
    <property type="evidence" value="ECO:0007669"/>
    <property type="project" value="UniProtKB-KW"/>
</dbReference>
<comment type="catalytic activity">
    <reaction evidence="1">
        <text>ATP + protein L-histidine = ADP + protein N-phospho-L-histidine.</text>
        <dbReference type="EC" id="2.7.13.3"/>
    </reaction>
</comment>
<dbReference type="SUPFAM" id="SSF55781">
    <property type="entry name" value="GAF domain-like"/>
    <property type="match status" value="1"/>
</dbReference>
<comment type="subcellular location">
    <subcellularLocation>
        <location evidence="3">Cytoplasm</location>
    </subcellularLocation>
</comment>
<comment type="cofactor">
    <cofactor evidence="2">
        <name>[4Fe-4S] cluster</name>
        <dbReference type="ChEBI" id="CHEBI:49883"/>
    </cofactor>
</comment>
<keyword evidence="12" id="KW-0902">Two-component regulatory system</keyword>
<dbReference type="Gene3D" id="3.30.450.40">
    <property type="match status" value="1"/>
</dbReference>